<proteinExistence type="predicted"/>
<dbReference type="STRING" id="1450648.CLORY_40790"/>
<dbReference type="PANTHER" id="PTHR47197">
    <property type="entry name" value="PROTEIN NIRF"/>
    <property type="match status" value="1"/>
</dbReference>
<dbReference type="Gene3D" id="2.130.10.10">
    <property type="entry name" value="YVTN repeat-like/Quinoprotein amine dehydrogenase"/>
    <property type="match status" value="2"/>
</dbReference>
<name>A0A1V4IC50_9CLOT</name>
<dbReference type="EMBL" id="MZGV01000082">
    <property type="protein sequence ID" value="OPJ57509.1"/>
    <property type="molecule type" value="Genomic_DNA"/>
</dbReference>
<dbReference type="RefSeq" id="WP_079427986.1">
    <property type="nucleotide sequence ID" value="NZ_MZGV01000082.1"/>
</dbReference>
<dbReference type="OrthoDB" id="1707171at2"/>
<sequence>MAEKKEDIRVHDCDKVYIGNLSLNTLIVLDALNNQIIKKYDVSIGTKDIFVDGIGNVYAVSSLDGTITIIRRDENIDILSIENDGYAAVDHIINRIYVTNGGCLNIYDLSSCDKIASIDGLDSPSYIKIDIQDNKLYIVDRNSIKTFDTITLEYTGEIYAPDNINNICFGNDKKIYISYGNAPLSCGIEIYDIFRKGIINTIKGNEFINPGAMAVINNMLYVANNISKGNIRVIDLPNRKILPDIVNVGANPSYMLAFFKKKKIYITNSGSGTVSILDVVNKRVESILIGAAAQPCCIASNNLYEDMNIGRTSEKFSNFIEGDMKSYMYIIAKKVFSSYQQRICFPIVNIPIPEDSENINFEKILFENGNIVEDSLIISPIEDREDYSRVQMSIDIPYRTVFSTEQGNVLNIKGTLPQIYKDIVVMIPHSRDEYKYEIVVDTKSEQLNSAAIVEGQIRISVGVFIVIKIVGDVEIKIEDIGYAAEPPECEEFEESQEEDVCKAFLDFTQTPFPQDFFPVDNIE</sequence>
<keyword evidence="2" id="KW-1185">Reference proteome</keyword>
<dbReference type="Proteomes" id="UP000190080">
    <property type="component" value="Unassembled WGS sequence"/>
</dbReference>
<dbReference type="SUPFAM" id="SSF50969">
    <property type="entry name" value="YVTN repeat-like/Quinoprotein amine dehydrogenase"/>
    <property type="match status" value="1"/>
</dbReference>
<accession>A0A1V4IC50</accession>
<gene>
    <name evidence="1" type="ORF">CLORY_40790</name>
</gene>
<dbReference type="PANTHER" id="PTHR47197:SF3">
    <property type="entry name" value="DIHYDRO-HEME D1 DEHYDROGENASE"/>
    <property type="match status" value="1"/>
</dbReference>
<reference evidence="1 2" key="1">
    <citation type="submission" date="2017-03" db="EMBL/GenBank/DDBJ databases">
        <title>Genome sequence of Clostridium oryzae DSM 28571.</title>
        <authorList>
            <person name="Poehlein A."/>
            <person name="Daniel R."/>
        </authorList>
    </citation>
    <scope>NUCLEOTIDE SEQUENCE [LARGE SCALE GENOMIC DNA]</scope>
    <source>
        <strain evidence="1 2">DSM 28571</strain>
    </source>
</reference>
<dbReference type="InterPro" id="IPR011044">
    <property type="entry name" value="Quino_amine_DH_bsu"/>
</dbReference>
<dbReference type="AlphaFoldDB" id="A0A1V4IC50"/>
<dbReference type="InterPro" id="IPR051200">
    <property type="entry name" value="Host-pathogen_enzymatic-act"/>
</dbReference>
<evidence type="ECO:0000313" key="1">
    <source>
        <dbReference type="EMBL" id="OPJ57509.1"/>
    </source>
</evidence>
<comment type="caution">
    <text evidence="1">The sequence shown here is derived from an EMBL/GenBank/DDBJ whole genome shotgun (WGS) entry which is preliminary data.</text>
</comment>
<evidence type="ECO:0000313" key="2">
    <source>
        <dbReference type="Proteomes" id="UP000190080"/>
    </source>
</evidence>
<dbReference type="InterPro" id="IPR015943">
    <property type="entry name" value="WD40/YVTN_repeat-like_dom_sf"/>
</dbReference>
<organism evidence="1 2">
    <name type="scientific">Clostridium oryzae</name>
    <dbReference type="NCBI Taxonomy" id="1450648"/>
    <lineage>
        <taxon>Bacteria</taxon>
        <taxon>Bacillati</taxon>
        <taxon>Bacillota</taxon>
        <taxon>Clostridia</taxon>
        <taxon>Eubacteriales</taxon>
        <taxon>Clostridiaceae</taxon>
        <taxon>Clostridium</taxon>
    </lineage>
</organism>
<protein>
    <submittedName>
        <fullName evidence="1">Uncharacterized protein</fullName>
    </submittedName>
</protein>